<dbReference type="PANTHER" id="PTHR23028">
    <property type="entry name" value="ACETYLTRANSFERASE"/>
    <property type="match status" value="1"/>
</dbReference>
<keyword evidence="4" id="KW-1185">Reference proteome</keyword>
<evidence type="ECO:0000256" key="1">
    <source>
        <dbReference type="SAM" id="Phobius"/>
    </source>
</evidence>
<feature type="transmembrane region" description="Helical" evidence="1">
    <location>
        <begin position="12"/>
        <end position="30"/>
    </location>
</feature>
<name>A0ABP7YVM0_9SPHI</name>
<feature type="transmembrane region" description="Helical" evidence="1">
    <location>
        <begin position="146"/>
        <end position="167"/>
    </location>
</feature>
<dbReference type="InterPro" id="IPR002656">
    <property type="entry name" value="Acyl_transf_3_dom"/>
</dbReference>
<dbReference type="Pfam" id="PF01757">
    <property type="entry name" value="Acyl_transf_3"/>
    <property type="match status" value="1"/>
</dbReference>
<feature type="transmembrane region" description="Helical" evidence="1">
    <location>
        <begin position="179"/>
        <end position="196"/>
    </location>
</feature>
<keyword evidence="3" id="KW-0808">Transferase</keyword>
<dbReference type="EMBL" id="BAAAZI010000009">
    <property type="protein sequence ID" value="GAA4142031.1"/>
    <property type="molecule type" value="Genomic_DNA"/>
</dbReference>
<reference evidence="4" key="1">
    <citation type="journal article" date="2019" name="Int. J. Syst. Evol. Microbiol.">
        <title>The Global Catalogue of Microorganisms (GCM) 10K type strain sequencing project: providing services to taxonomists for standard genome sequencing and annotation.</title>
        <authorList>
            <consortium name="The Broad Institute Genomics Platform"/>
            <consortium name="The Broad Institute Genome Sequencing Center for Infectious Disease"/>
            <person name="Wu L."/>
            <person name="Ma J."/>
        </authorList>
    </citation>
    <scope>NUCLEOTIDE SEQUENCE [LARGE SCALE GENOMIC DNA]</scope>
    <source>
        <strain evidence="4">JCM 16704</strain>
    </source>
</reference>
<gene>
    <name evidence="3" type="ORF">GCM10022216_22580</name>
</gene>
<keyword evidence="1" id="KW-0472">Membrane</keyword>
<evidence type="ECO:0000313" key="4">
    <source>
        <dbReference type="Proteomes" id="UP001500101"/>
    </source>
</evidence>
<feature type="transmembrane region" description="Helical" evidence="1">
    <location>
        <begin position="316"/>
        <end position="338"/>
    </location>
</feature>
<feature type="domain" description="Acyltransferase 3" evidence="2">
    <location>
        <begin position="4"/>
        <end position="335"/>
    </location>
</feature>
<proteinExistence type="predicted"/>
<dbReference type="GO" id="GO:0016746">
    <property type="term" value="F:acyltransferase activity"/>
    <property type="evidence" value="ECO:0007669"/>
    <property type="project" value="UniProtKB-KW"/>
</dbReference>
<keyword evidence="1" id="KW-1133">Transmembrane helix</keyword>
<dbReference type="RefSeq" id="WP_344674829.1">
    <property type="nucleotide sequence ID" value="NZ_BAAAZI010000009.1"/>
</dbReference>
<sequence>MRLPYLEGLRGYMAIWVVFIHAIAFTPFYFEGFFTNGKLPVIVFILLSGFVTHILLTKEESYKFYLKRRALRLFPIYIVAFIISLSMINISFNILSNLSFSNPINANRLNLLDQSLNSNLFLNIISHLTLTHGLFPNEKFPFSYTIMGQSWSLTLEWQFYIIIPLLYKLIQSPIDKFKLLVFGITYCSLFLIALRYMNQISFLPNMFHFFLIGFFSYPLYKRYVKKGSNHLFIFLFFATIFVSLISYHYLIVMLLWCIVLWMQKSNNKIGDLFFNNKLSLYLGKISYSIYCVHIIVLIILMFFTQRCSLTDAKLNTTIIVVGGIFISILVSIFTYKYIEEPFIRWGKKNK</sequence>
<keyword evidence="3" id="KW-0012">Acyltransferase</keyword>
<organism evidence="3 4">
    <name type="scientific">Sphingobacterium kyonggiense</name>
    <dbReference type="NCBI Taxonomy" id="714075"/>
    <lineage>
        <taxon>Bacteria</taxon>
        <taxon>Pseudomonadati</taxon>
        <taxon>Bacteroidota</taxon>
        <taxon>Sphingobacteriia</taxon>
        <taxon>Sphingobacteriales</taxon>
        <taxon>Sphingobacteriaceae</taxon>
        <taxon>Sphingobacterium</taxon>
    </lineage>
</organism>
<accession>A0ABP7YVM0</accession>
<feature type="transmembrane region" description="Helical" evidence="1">
    <location>
        <begin position="281"/>
        <end position="304"/>
    </location>
</feature>
<comment type="caution">
    <text evidence="3">The sequence shown here is derived from an EMBL/GenBank/DDBJ whole genome shotgun (WGS) entry which is preliminary data.</text>
</comment>
<protein>
    <submittedName>
        <fullName evidence="3">Acyltransferase</fullName>
    </submittedName>
</protein>
<feature type="transmembrane region" description="Helical" evidence="1">
    <location>
        <begin position="76"/>
        <end position="95"/>
    </location>
</feature>
<keyword evidence="1" id="KW-0812">Transmembrane</keyword>
<dbReference type="Proteomes" id="UP001500101">
    <property type="component" value="Unassembled WGS sequence"/>
</dbReference>
<dbReference type="InterPro" id="IPR050879">
    <property type="entry name" value="Acyltransferase_3"/>
</dbReference>
<feature type="transmembrane region" description="Helical" evidence="1">
    <location>
        <begin position="36"/>
        <end position="56"/>
    </location>
</feature>
<evidence type="ECO:0000313" key="3">
    <source>
        <dbReference type="EMBL" id="GAA4142031.1"/>
    </source>
</evidence>
<feature type="transmembrane region" description="Helical" evidence="1">
    <location>
        <begin position="202"/>
        <end position="220"/>
    </location>
</feature>
<feature type="transmembrane region" description="Helical" evidence="1">
    <location>
        <begin position="232"/>
        <end position="261"/>
    </location>
</feature>
<evidence type="ECO:0000259" key="2">
    <source>
        <dbReference type="Pfam" id="PF01757"/>
    </source>
</evidence>